<feature type="compositionally biased region" description="Polar residues" evidence="6">
    <location>
        <begin position="100"/>
        <end position="113"/>
    </location>
</feature>
<gene>
    <name evidence="8" type="ORF">KP79_PYT21651</name>
</gene>
<keyword evidence="7" id="KW-0812">Transmembrane</keyword>
<dbReference type="SUPFAM" id="SSF53254">
    <property type="entry name" value="Phosphoglycerate mutase-like"/>
    <property type="match status" value="1"/>
</dbReference>
<comment type="catalytic activity">
    <reaction evidence="3">
        <text>3-O-[beta-D-GlcA-(1-&gt;3)-beta-D-Gal-(1-&gt;3)-beta-D-Gal-(1-&gt;4)-beta-D-2-O-P-Xyl]-L-seryl-[protein] + H2O = 3-O-(beta-D-GlcA-(1-&gt;3)-beta-D-Gal-(1-&gt;3)-beta-D-Gal-(1-&gt;4)-beta-D-Xyl)-L-seryl-[protein] + phosphate</text>
        <dbReference type="Rhea" id="RHEA:56512"/>
        <dbReference type="Rhea" id="RHEA-COMP:12573"/>
        <dbReference type="Rhea" id="RHEA-COMP:14559"/>
        <dbReference type="ChEBI" id="CHEBI:15377"/>
        <dbReference type="ChEBI" id="CHEBI:43474"/>
        <dbReference type="ChEBI" id="CHEBI:132093"/>
        <dbReference type="ChEBI" id="CHEBI:140495"/>
    </reaction>
</comment>
<evidence type="ECO:0000256" key="1">
    <source>
        <dbReference type="ARBA" id="ARBA00005375"/>
    </source>
</evidence>
<dbReference type="GO" id="GO:0006024">
    <property type="term" value="P:glycosaminoglycan biosynthetic process"/>
    <property type="evidence" value="ECO:0007669"/>
    <property type="project" value="TreeGrafter"/>
</dbReference>
<evidence type="ECO:0000256" key="5">
    <source>
        <dbReference type="ARBA" id="ARBA00041499"/>
    </source>
</evidence>
<keyword evidence="7" id="KW-1133">Transmembrane helix</keyword>
<proteinExistence type="inferred from homology"/>
<dbReference type="PANTHER" id="PTHR11567:SF110">
    <property type="entry name" value="2-PHOSPHOXYLOSE PHOSPHATASE 1"/>
    <property type="match status" value="1"/>
</dbReference>
<dbReference type="Pfam" id="PF00328">
    <property type="entry name" value="His_Phos_2"/>
    <property type="match status" value="1"/>
</dbReference>
<comment type="similarity">
    <text evidence="1">Belongs to the histidine acid phosphatase family.</text>
</comment>
<evidence type="ECO:0000256" key="4">
    <source>
        <dbReference type="ARBA" id="ARBA00040357"/>
    </source>
</evidence>
<organism evidence="8 9">
    <name type="scientific">Mizuhopecten yessoensis</name>
    <name type="common">Japanese scallop</name>
    <name type="synonym">Patinopecten yessoensis</name>
    <dbReference type="NCBI Taxonomy" id="6573"/>
    <lineage>
        <taxon>Eukaryota</taxon>
        <taxon>Metazoa</taxon>
        <taxon>Spiralia</taxon>
        <taxon>Lophotrochozoa</taxon>
        <taxon>Mollusca</taxon>
        <taxon>Bivalvia</taxon>
        <taxon>Autobranchia</taxon>
        <taxon>Pteriomorphia</taxon>
        <taxon>Pectinida</taxon>
        <taxon>Pectinoidea</taxon>
        <taxon>Pectinidae</taxon>
        <taxon>Mizuhopecten</taxon>
    </lineage>
</organism>
<protein>
    <recommendedName>
        <fullName evidence="4">2-phosphoxylose phosphatase 1</fullName>
    </recommendedName>
    <alternativeName>
        <fullName evidence="5">Acid phosphatase-like protein 2</fullName>
    </alternativeName>
</protein>
<dbReference type="Proteomes" id="UP000242188">
    <property type="component" value="Unassembled WGS sequence"/>
</dbReference>
<accession>A0A210PUY0</accession>
<dbReference type="PANTHER" id="PTHR11567">
    <property type="entry name" value="ACID PHOSPHATASE-RELATED"/>
    <property type="match status" value="1"/>
</dbReference>
<dbReference type="EMBL" id="NEDP02005475">
    <property type="protein sequence ID" value="OWF40297.1"/>
    <property type="molecule type" value="Genomic_DNA"/>
</dbReference>
<dbReference type="AlphaFoldDB" id="A0A210PUY0"/>
<dbReference type="InterPro" id="IPR029033">
    <property type="entry name" value="His_PPase_superfam"/>
</dbReference>
<dbReference type="InterPro" id="IPR050645">
    <property type="entry name" value="Histidine_acid_phosphatase"/>
</dbReference>
<sequence>MDRPAYTCTNTIVTGGKTKSRHSTNCTSYTMYNDENDYVQPNLHTSSSSDKRKRLLPVLIAITGFFVVCTAPLLYVFGPVEEDMLSVPYIKLPRPEFHRSSSNNSHQTPTTPDHYQAGEFLRDTRVADHCHLPDVPALGMEGFYIKEEYFLEQVHVILSSGETTPKQLHPKIPPADCNFKSSTVEPFEDFPATVNGYIRANKAHTEFINHTILHNRKCPPGQLSPLGMAKLRQHGRYLRDTYSDLFEHGSEIHHSNKWIKVLSGQDASSFHSTLSFLSGFLPRKHVHTVNVEKVTNRLCDMSQTECHCPNIARSAPFLMDSVLNHTQGSDSQIPANKSFSKFLEKFCKRNMSSVDALNQLSPLICDKSLPSTGCRGNRCWNVSRSHIGRLFQVLDKHIEKWMTHIPNLEHSRLYVFPFLNSLLNSIKNVQLATSPRLLVYTSNEEFMLHLLTAMENKLEKFPRSGSRLVFELLSKSQQQKKHYFLRVLFNGRDVTTSIPLCSRRYDERVCPLKYFADYHNLNFKNMFSKSNYEERCS</sequence>
<dbReference type="GO" id="GO:0005794">
    <property type="term" value="C:Golgi apparatus"/>
    <property type="evidence" value="ECO:0007669"/>
    <property type="project" value="TreeGrafter"/>
</dbReference>
<keyword evidence="7" id="KW-0472">Membrane</keyword>
<evidence type="ECO:0000256" key="7">
    <source>
        <dbReference type="SAM" id="Phobius"/>
    </source>
</evidence>
<evidence type="ECO:0000256" key="2">
    <source>
        <dbReference type="ARBA" id="ARBA00022801"/>
    </source>
</evidence>
<evidence type="ECO:0000313" key="9">
    <source>
        <dbReference type="Proteomes" id="UP000242188"/>
    </source>
</evidence>
<dbReference type="InterPro" id="IPR000560">
    <property type="entry name" value="His_Pase_clade-2"/>
</dbReference>
<evidence type="ECO:0000256" key="3">
    <source>
        <dbReference type="ARBA" id="ARBA00036311"/>
    </source>
</evidence>
<comment type="caution">
    <text evidence="8">The sequence shown here is derived from an EMBL/GenBank/DDBJ whole genome shotgun (WGS) entry which is preliminary data.</text>
</comment>
<feature type="region of interest" description="Disordered" evidence="6">
    <location>
        <begin position="96"/>
        <end position="115"/>
    </location>
</feature>
<dbReference type="OrthoDB" id="10262962at2759"/>
<feature type="transmembrane region" description="Helical" evidence="7">
    <location>
        <begin position="55"/>
        <end position="77"/>
    </location>
</feature>
<keyword evidence="9" id="KW-1185">Reference proteome</keyword>
<dbReference type="GO" id="GO:0050650">
    <property type="term" value="P:chondroitin sulfate proteoglycan biosynthetic process"/>
    <property type="evidence" value="ECO:0007669"/>
    <property type="project" value="TreeGrafter"/>
</dbReference>
<dbReference type="GO" id="GO:0016791">
    <property type="term" value="F:phosphatase activity"/>
    <property type="evidence" value="ECO:0007669"/>
    <property type="project" value="TreeGrafter"/>
</dbReference>
<name>A0A210PUY0_MIZYE</name>
<evidence type="ECO:0000313" key="8">
    <source>
        <dbReference type="EMBL" id="OWF40297.1"/>
    </source>
</evidence>
<evidence type="ECO:0000256" key="6">
    <source>
        <dbReference type="SAM" id="MobiDB-lite"/>
    </source>
</evidence>
<reference evidence="8 9" key="1">
    <citation type="journal article" date="2017" name="Nat. Ecol. Evol.">
        <title>Scallop genome provides insights into evolution of bilaterian karyotype and development.</title>
        <authorList>
            <person name="Wang S."/>
            <person name="Zhang J."/>
            <person name="Jiao W."/>
            <person name="Li J."/>
            <person name="Xun X."/>
            <person name="Sun Y."/>
            <person name="Guo X."/>
            <person name="Huan P."/>
            <person name="Dong B."/>
            <person name="Zhang L."/>
            <person name="Hu X."/>
            <person name="Sun X."/>
            <person name="Wang J."/>
            <person name="Zhao C."/>
            <person name="Wang Y."/>
            <person name="Wang D."/>
            <person name="Huang X."/>
            <person name="Wang R."/>
            <person name="Lv J."/>
            <person name="Li Y."/>
            <person name="Zhang Z."/>
            <person name="Liu B."/>
            <person name="Lu W."/>
            <person name="Hui Y."/>
            <person name="Liang J."/>
            <person name="Zhou Z."/>
            <person name="Hou R."/>
            <person name="Li X."/>
            <person name="Liu Y."/>
            <person name="Li H."/>
            <person name="Ning X."/>
            <person name="Lin Y."/>
            <person name="Zhao L."/>
            <person name="Xing Q."/>
            <person name="Dou J."/>
            <person name="Li Y."/>
            <person name="Mao J."/>
            <person name="Guo H."/>
            <person name="Dou H."/>
            <person name="Li T."/>
            <person name="Mu C."/>
            <person name="Jiang W."/>
            <person name="Fu Q."/>
            <person name="Fu X."/>
            <person name="Miao Y."/>
            <person name="Liu J."/>
            <person name="Yu Q."/>
            <person name="Li R."/>
            <person name="Liao H."/>
            <person name="Li X."/>
            <person name="Kong Y."/>
            <person name="Jiang Z."/>
            <person name="Chourrout D."/>
            <person name="Li R."/>
            <person name="Bao Z."/>
        </authorList>
    </citation>
    <scope>NUCLEOTIDE SEQUENCE [LARGE SCALE GENOMIC DNA]</scope>
    <source>
        <strain evidence="8 9">PY_sf001</strain>
    </source>
</reference>
<keyword evidence="2" id="KW-0378">Hydrolase</keyword>
<dbReference type="Gene3D" id="3.40.50.1240">
    <property type="entry name" value="Phosphoglycerate mutase-like"/>
    <property type="match status" value="1"/>
</dbReference>